<dbReference type="Proteomes" id="UP000183605">
    <property type="component" value="Unassembled WGS sequence"/>
</dbReference>
<feature type="domain" description="GHMP kinase C-terminal" evidence="6">
    <location>
        <begin position="141"/>
        <end position="207"/>
    </location>
</feature>
<keyword evidence="4" id="KW-0067">ATP-binding</keyword>
<dbReference type="InterPro" id="IPR014721">
    <property type="entry name" value="Ribsml_uS5_D2-typ_fold_subgr"/>
</dbReference>
<evidence type="ECO:0000259" key="5">
    <source>
        <dbReference type="Pfam" id="PF00288"/>
    </source>
</evidence>
<dbReference type="PANTHER" id="PTHR10457:SF7">
    <property type="entry name" value="GALACTOKINASE-RELATED"/>
    <property type="match status" value="1"/>
</dbReference>
<proteinExistence type="inferred from homology"/>
<evidence type="ECO:0000256" key="1">
    <source>
        <dbReference type="ARBA" id="ARBA00006566"/>
    </source>
</evidence>
<evidence type="ECO:0000256" key="3">
    <source>
        <dbReference type="ARBA" id="ARBA00022777"/>
    </source>
</evidence>
<dbReference type="PRINTS" id="PR00959">
    <property type="entry name" value="MEVGALKINASE"/>
</dbReference>
<dbReference type="Gene3D" id="3.30.230.10">
    <property type="match status" value="1"/>
</dbReference>
<dbReference type="Gene3D" id="3.30.70.890">
    <property type="entry name" value="GHMP kinase, C-terminal domain"/>
    <property type="match status" value="1"/>
</dbReference>
<evidence type="ECO:0000256" key="4">
    <source>
        <dbReference type="ARBA" id="ARBA00022840"/>
    </source>
</evidence>
<dbReference type="SUPFAM" id="SSF54211">
    <property type="entry name" value="Ribosomal protein S5 domain 2-like"/>
    <property type="match status" value="1"/>
</dbReference>
<accession>A0A1J5BBW7</accession>
<keyword evidence="3" id="KW-0418">Kinase</keyword>
<dbReference type="GO" id="GO:0004335">
    <property type="term" value="F:galactokinase activity"/>
    <property type="evidence" value="ECO:0007669"/>
    <property type="project" value="TreeGrafter"/>
</dbReference>
<dbReference type="InterPro" id="IPR006204">
    <property type="entry name" value="GHMP_kinase_N_dom"/>
</dbReference>
<dbReference type="EMBL" id="MNXQ01000003">
    <property type="protein sequence ID" value="OIP04416.1"/>
    <property type="molecule type" value="Genomic_DNA"/>
</dbReference>
<dbReference type="Pfam" id="PF08544">
    <property type="entry name" value="GHMP_kinases_C"/>
    <property type="match status" value="1"/>
</dbReference>
<dbReference type="InterPro" id="IPR036554">
    <property type="entry name" value="GHMP_kinase_C_sf"/>
</dbReference>
<gene>
    <name evidence="7" type="ORF">AUK18_00095</name>
</gene>
<dbReference type="AlphaFoldDB" id="A0A1J5BBW7"/>
<dbReference type="Pfam" id="PF00288">
    <property type="entry name" value="GHMP_kinases_N"/>
    <property type="match status" value="1"/>
</dbReference>
<dbReference type="GO" id="GO:0005524">
    <property type="term" value="F:ATP binding"/>
    <property type="evidence" value="ECO:0007669"/>
    <property type="project" value="UniProtKB-KW"/>
</dbReference>
<evidence type="ECO:0000256" key="2">
    <source>
        <dbReference type="ARBA" id="ARBA00022741"/>
    </source>
</evidence>
<sequence length="220" mass="24088">MKFSLDQLLRDKKIKWGNYARGVVNELLKLNYPLSGAQILVDTNFSTSGGLSSSAALELCLAYGLMALAKQPIDPETIAHACQRAENSNLVMSPCGFLDQAVITFAGKDKMVLLDFFPPVKTKLITASISKLSVKRVLDAVAALENNNVVKFGQLLNQSGKSALDLYGLDENTPELRYLMESAQKLDGVLGARNMGGGFSAIILALVKFDRFFNSFHRFF</sequence>
<dbReference type="InterPro" id="IPR013750">
    <property type="entry name" value="GHMP_kinase_C_dom"/>
</dbReference>
<feature type="domain" description="GHMP kinase N-terminal" evidence="5">
    <location>
        <begin position="18"/>
        <end position="107"/>
    </location>
</feature>
<evidence type="ECO:0000313" key="7">
    <source>
        <dbReference type="EMBL" id="OIP04416.1"/>
    </source>
</evidence>
<dbReference type="GO" id="GO:0005829">
    <property type="term" value="C:cytosol"/>
    <property type="evidence" value="ECO:0007669"/>
    <property type="project" value="TreeGrafter"/>
</dbReference>
<protein>
    <recommendedName>
        <fullName evidence="9">GHMP kinase N-terminal domain-containing protein</fullName>
    </recommendedName>
</protein>
<dbReference type="SUPFAM" id="SSF55060">
    <property type="entry name" value="GHMP Kinase, C-terminal domain"/>
    <property type="match status" value="1"/>
</dbReference>
<dbReference type="PANTHER" id="PTHR10457">
    <property type="entry name" value="MEVALONATE KINASE/GALACTOKINASE"/>
    <property type="match status" value="1"/>
</dbReference>
<keyword evidence="3" id="KW-0808">Transferase</keyword>
<evidence type="ECO:0000313" key="8">
    <source>
        <dbReference type="Proteomes" id="UP000183605"/>
    </source>
</evidence>
<dbReference type="InterPro" id="IPR020568">
    <property type="entry name" value="Ribosomal_Su5_D2-typ_SF"/>
</dbReference>
<dbReference type="GO" id="GO:0006012">
    <property type="term" value="P:galactose metabolic process"/>
    <property type="evidence" value="ECO:0007669"/>
    <property type="project" value="TreeGrafter"/>
</dbReference>
<comment type="caution">
    <text evidence="7">The sequence shown here is derived from an EMBL/GenBank/DDBJ whole genome shotgun (WGS) entry which is preliminary data.</text>
</comment>
<organism evidence="7 8">
    <name type="scientific">Candidatus Beckwithbacteria bacterium CG2_30_44_31</name>
    <dbReference type="NCBI Taxonomy" id="1805035"/>
    <lineage>
        <taxon>Bacteria</taxon>
        <taxon>Candidatus Beckwithiibacteriota</taxon>
    </lineage>
</organism>
<evidence type="ECO:0000259" key="6">
    <source>
        <dbReference type="Pfam" id="PF08544"/>
    </source>
</evidence>
<evidence type="ECO:0008006" key="9">
    <source>
        <dbReference type="Google" id="ProtNLM"/>
    </source>
</evidence>
<comment type="similarity">
    <text evidence="1">Belongs to the GHMP kinase family. GalK subfamily.</text>
</comment>
<reference evidence="7 8" key="1">
    <citation type="journal article" date="2016" name="Environ. Microbiol.">
        <title>Genomic resolution of a cold subsurface aquifer community provides metabolic insights for novel microbes adapted to high CO concentrations.</title>
        <authorList>
            <person name="Probst A.J."/>
            <person name="Castelle C.J."/>
            <person name="Singh A."/>
            <person name="Brown C.T."/>
            <person name="Anantharaman K."/>
            <person name="Sharon I."/>
            <person name="Hug L.A."/>
            <person name="Burstein D."/>
            <person name="Emerson J.B."/>
            <person name="Thomas B.C."/>
            <person name="Banfield J.F."/>
        </authorList>
    </citation>
    <scope>NUCLEOTIDE SEQUENCE [LARGE SCALE GENOMIC DNA]</scope>
    <source>
        <strain evidence="7">CG2_30_44_31</strain>
    </source>
</reference>
<name>A0A1J5BBW7_9BACT</name>
<keyword evidence="2" id="KW-0547">Nucleotide-binding</keyword>